<evidence type="ECO:0000256" key="2">
    <source>
        <dbReference type="SAM" id="SignalP"/>
    </source>
</evidence>
<evidence type="ECO:0000313" key="4">
    <source>
        <dbReference type="Proteomes" id="UP000688137"/>
    </source>
</evidence>
<feature type="chain" id="PRO_5035875209" description="Transmembrane protein" evidence="2">
    <location>
        <begin position="25"/>
        <end position="1305"/>
    </location>
</feature>
<reference evidence="3" key="1">
    <citation type="submission" date="2021-01" db="EMBL/GenBank/DDBJ databases">
        <authorList>
            <consortium name="Genoscope - CEA"/>
            <person name="William W."/>
        </authorList>
    </citation>
    <scope>NUCLEOTIDE SEQUENCE</scope>
</reference>
<dbReference type="EMBL" id="CAJJDM010000037">
    <property type="protein sequence ID" value="CAD8066060.1"/>
    <property type="molecule type" value="Genomic_DNA"/>
</dbReference>
<sequence>MITLNFIQLQTVLFILCLIHKVQSNNDQKQCQTVLLKQNEKYCELREINTFFVGQRSDNLTNINTLQSYEDLIQISNGPILYSKDDIIISIKFRELIDENEICSFIYNPQLNTYSINCISTQPTYIIDNQIIIQINNQFNILIQTEQNFNCSQFDYNKIGFAIFCFSSDQIKLYQLQKEQEQFKQTIIYQSEILNLSCLLKFHYYSNIFFIIYFSCQGWIIHVYENNSFKLQIDQNLLSEKYNTEGILLDVLTCQHNIFMLLSSGGYYYHKEQFILLFKAENLNLKDIVFEFDFHCNLRTAVKSQSENYVIYSLPKKFQEIIFNTKELPQKVFQISNPPCILLKYENYVSFYVNELVYQTITIKISHLIQLSNQRIYIGIGEENQIKLFQIKYSKPCLPYYNDNQKYSNYYLQFIDKYNLNFQKISFIECYKPIIMDNDELKKEYAIFINIQNQIYYIQRINYEESFQVSFLASSIQSIQPYKINFQSPLNQIKFQVKNNEIKCIFNHQLKNYKEKFIIKTKNDLIYSIIVQGPKNNIIEYHCQSSQDYIYQNILPLNEQLLHKFINSNNLILLDQQKMCLYKIQLDEQNQNELISKILCLDSQVEKIFSLNNQIIFKLKDQPVFYNMFSNLGQIKIEQNFMLGQIKNQNFQDIFQIQIDFYGVLYKDQLHLIHKQVVVQIINIKAEILGFLSNSQSNLISSLVLIDIIKNELQFYVVSTTEFIKIRYYNLGNYVPVQPLQFKILESKIIISCQHKINKKIYILIMNCAFQSSLHLLQKVIETSNQFFWVQRFYIYYFDNKNELSFQDLLHINIEIQYLEFDNKISQEIIIQIEIELENIEIPPFKKDIMITLINPKILKLIQTDYNLLINNNNQEVNFRNFILGEIDNIILKSNDEFQLRYPLEKEMVQICQYYCNKFCFQVNNFEYMTFFKFGLFENYLVYNFQKQINNLLFVEIIKQDLFLFINQINNQTILISLMQIKDNFFIIQKQLNTQIFINIKNIFLMQNILIIQTIQFECQIYHITSDLYLEVMINSFQKVIVINLFELFNSKLIIYRKFEILIMNTSMKNLFIDFGTPILQDSIQIIKQDYNQNKQQLDLILFIINKQVYDIQFLIRLYLNEQKYEFMNYKILRYPKSIQSCKYILLSETEVILECGLTRYFYDIQNSEFLCDSIYSSKILDQMEILNSTHYLFKNHFLNNQSVVLSIGKRGGYSLQKQSQYNTESISLEFQVISIDQMGTNQVNLNLQVIQKSFEQNEISQLSIIILLIIFIIFLATIKILYRQCKQQKLSNVIKKEISQTELI</sequence>
<dbReference type="OMA" id="THECQNI"/>
<gene>
    <name evidence="3" type="ORF">PPRIM_AZ9-3.1.T0380249</name>
</gene>
<accession>A0A8S1LE71</accession>
<evidence type="ECO:0000256" key="1">
    <source>
        <dbReference type="SAM" id="Phobius"/>
    </source>
</evidence>
<proteinExistence type="predicted"/>
<keyword evidence="2" id="KW-0732">Signal</keyword>
<evidence type="ECO:0000313" key="3">
    <source>
        <dbReference type="EMBL" id="CAD8066060.1"/>
    </source>
</evidence>
<comment type="caution">
    <text evidence="3">The sequence shown here is derived from an EMBL/GenBank/DDBJ whole genome shotgun (WGS) entry which is preliminary data.</text>
</comment>
<keyword evidence="4" id="KW-1185">Reference proteome</keyword>
<keyword evidence="1" id="KW-0812">Transmembrane</keyword>
<evidence type="ECO:0008006" key="5">
    <source>
        <dbReference type="Google" id="ProtNLM"/>
    </source>
</evidence>
<feature type="signal peptide" evidence="2">
    <location>
        <begin position="1"/>
        <end position="24"/>
    </location>
</feature>
<keyword evidence="1" id="KW-1133">Transmembrane helix</keyword>
<feature type="transmembrane region" description="Helical" evidence="1">
    <location>
        <begin position="1263"/>
        <end position="1283"/>
    </location>
</feature>
<organism evidence="3 4">
    <name type="scientific">Paramecium primaurelia</name>
    <dbReference type="NCBI Taxonomy" id="5886"/>
    <lineage>
        <taxon>Eukaryota</taxon>
        <taxon>Sar</taxon>
        <taxon>Alveolata</taxon>
        <taxon>Ciliophora</taxon>
        <taxon>Intramacronucleata</taxon>
        <taxon>Oligohymenophorea</taxon>
        <taxon>Peniculida</taxon>
        <taxon>Parameciidae</taxon>
        <taxon>Paramecium</taxon>
    </lineage>
</organism>
<keyword evidence="1" id="KW-0472">Membrane</keyword>
<dbReference type="Proteomes" id="UP000688137">
    <property type="component" value="Unassembled WGS sequence"/>
</dbReference>
<protein>
    <recommendedName>
        <fullName evidence="5">Transmembrane protein</fullName>
    </recommendedName>
</protein>
<name>A0A8S1LE71_PARPR</name>